<dbReference type="PANTHER" id="PTHR33989:SF4">
    <property type="entry name" value="PTS SYSTEM N,N'-DIACETYLCHITOBIOSE-SPECIFIC EIIC COMPONENT"/>
    <property type="match status" value="1"/>
</dbReference>
<feature type="transmembrane region" description="Helical" evidence="9">
    <location>
        <begin position="394"/>
        <end position="416"/>
    </location>
</feature>
<evidence type="ECO:0000256" key="3">
    <source>
        <dbReference type="ARBA" id="ARBA00022475"/>
    </source>
</evidence>
<evidence type="ECO:0000256" key="2">
    <source>
        <dbReference type="ARBA" id="ARBA00022448"/>
    </source>
</evidence>
<dbReference type="NCBIfam" id="TIGR00410">
    <property type="entry name" value="lacE"/>
    <property type="match status" value="1"/>
</dbReference>
<organism evidence="11 12">
    <name type="scientific">Clostridium sardiniense</name>
    <name type="common">Clostridium absonum</name>
    <dbReference type="NCBI Taxonomy" id="29369"/>
    <lineage>
        <taxon>Bacteria</taxon>
        <taxon>Bacillati</taxon>
        <taxon>Bacillota</taxon>
        <taxon>Clostridia</taxon>
        <taxon>Eubacteriales</taxon>
        <taxon>Clostridiaceae</taxon>
        <taxon>Clostridium</taxon>
    </lineage>
</organism>
<protein>
    <recommendedName>
        <fullName evidence="8">Permease IIC component</fullName>
    </recommendedName>
</protein>
<comment type="caution">
    <text evidence="11">The sequence shown here is derived from an EMBL/GenBank/DDBJ whole genome shotgun (WGS) entry which is preliminary data.</text>
</comment>
<sequence length="438" mass="46957">MGHVEKVFNKMMPAFMKFANSKVVSALKDGFVLTMPLTLIGSVFMLIGNFPISNWNGIMESIFGAGWAAPLNQVTGATFDIIALVGVFGIAYSYAKSYDIDAVPSGILGIISFLIVSNSFVVSESGEVINGVIPKAWTAGQGMITAILVGLAVGAIYSLCIRKNLRIKMPESVPPGVSNAFSALIPGFIIATLSMIVYIVCDKLKGISMTEIIYEILQIPMQNLSDSLVGIVVIMALISIFWWFGLHGPNIVMGIMAPILTANSLGNQAVVDAGQSLVVGENAKVVTVQMVDIYAKFGGAGITLGLIIAALIVAKSRQVKELSKMALVPGIFNINEPVIFGLPIVFNPLMIIPFILVPIFAVLMTYFSITLGFIEPFLAVQVPWTTPSIISGFLLSGWQGAVLQIAILAMSVFMYLPFVKLQDKVSYNEENKVNGATN</sequence>
<feature type="transmembrane region" description="Helical" evidence="9">
    <location>
        <begin position="31"/>
        <end position="53"/>
    </location>
</feature>
<evidence type="ECO:0000256" key="9">
    <source>
        <dbReference type="SAM" id="Phobius"/>
    </source>
</evidence>
<evidence type="ECO:0000256" key="7">
    <source>
        <dbReference type="ARBA" id="ARBA00023136"/>
    </source>
</evidence>
<keyword evidence="3 8" id="KW-1003">Cell membrane</keyword>
<accession>A0ABS7KV34</accession>
<evidence type="ECO:0000313" key="12">
    <source>
        <dbReference type="Proteomes" id="UP001299068"/>
    </source>
</evidence>
<evidence type="ECO:0000256" key="6">
    <source>
        <dbReference type="ARBA" id="ARBA00022989"/>
    </source>
</evidence>
<feature type="domain" description="PTS EIIC type-3" evidence="10">
    <location>
        <begin position="7"/>
        <end position="418"/>
    </location>
</feature>
<evidence type="ECO:0000313" key="11">
    <source>
        <dbReference type="EMBL" id="MBY0754442.1"/>
    </source>
</evidence>
<evidence type="ECO:0000256" key="4">
    <source>
        <dbReference type="ARBA" id="ARBA00022597"/>
    </source>
</evidence>
<feature type="transmembrane region" description="Helical" evidence="9">
    <location>
        <begin position="102"/>
        <end position="122"/>
    </location>
</feature>
<reference evidence="11 12" key="1">
    <citation type="journal article" date="2021" name="Cell Host Microbe">
        <title>in vivo commensal control of Clostridioides difficile virulence.</title>
        <authorList>
            <person name="Girinathan B.P."/>
            <person name="Dibenedetto N."/>
            <person name="Worley J.N."/>
            <person name="Peltier J."/>
            <person name="Arrieta-Ortiz M.L."/>
            <person name="Rupa Christinal Immanuel S."/>
            <person name="Lavin R."/>
            <person name="Delaney M.L."/>
            <person name="Cummins C."/>
            <person name="Hoffmann M."/>
            <person name="Luo Y."/>
            <person name="Gonzalez-Escalona N."/>
            <person name="Allard M."/>
            <person name="Onderdonk A.B."/>
            <person name="Gerber G.K."/>
            <person name="Sonenshein A.L."/>
            <person name="Baliga N."/>
            <person name="Dupuy B."/>
            <person name="Bry L."/>
        </authorList>
    </citation>
    <scope>NUCLEOTIDE SEQUENCE [LARGE SCALE GENOMIC DNA]</scope>
    <source>
        <strain evidence="11 12">DSM 599</strain>
    </source>
</reference>
<feature type="transmembrane region" description="Helical" evidence="9">
    <location>
        <begin position="353"/>
        <end position="374"/>
    </location>
</feature>
<feature type="transmembrane region" description="Helical" evidence="9">
    <location>
        <begin position="181"/>
        <end position="200"/>
    </location>
</feature>
<gene>
    <name evidence="11" type="ORF">K5V21_03130</name>
</gene>
<dbReference type="InterPro" id="IPR004796">
    <property type="entry name" value="PTS_IIC_cello"/>
</dbReference>
<dbReference type="InterPro" id="IPR003352">
    <property type="entry name" value="PTS_EIIC"/>
</dbReference>
<feature type="transmembrane region" description="Helical" evidence="9">
    <location>
        <begin position="293"/>
        <end position="314"/>
    </location>
</feature>
<comment type="subcellular location">
    <subcellularLocation>
        <location evidence="1">Cell membrane</location>
        <topology evidence="1">Multi-pass membrane protein</topology>
    </subcellularLocation>
</comment>
<keyword evidence="2 8" id="KW-0813">Transport</keyword>
<evidence type="ECO:0000256" key="8">
    <source>
        <dbReference type="PIRNR" id="PIRNR006351"/>
    </source>
</evidence>
<feature type="transmembrane region" description="Helical" evidence="9">
    <location>
        <begin position="142"/>
        <end position="160"/>
    </location>
</feature>
<keyword evidence="5 9" id="KW-0812">Transmembrane</keyword>
<keyword evidence="4 8" id="KW-0762">Sugar transport</keyword>
<feature type="transmembrane region" description="Helical" evidence="9">
    <location>
        <begin position="73"/>
        <end position="95"/>
    </location>
</feature>
<dbReference type="PROSITE" id="PS51105">
    <property type="entry name" value="PTS_EIIC_TYPE_3"/>
    <property type="match status" value="1"/>
</dbReference>
<dbReference type="PIRSF" id="PIRSF006351">
    <property type="entry name" value="PTS_EIIC-Cellobiose"/>
    <property type="match status" value="1"/>
</dbReference>
<comment type="function">
    <text evidence="8">The phosphoenolpyruvate-dependent sugar phosphotransferase system (PTS), a major carbohydrate active -transport system, catalyzes the phosphorylation of incoming sugar substrates concomitant with their translocation across the cell membrane.</text>
</comment>
<dbReference type="RefSeq" id="WP_221859054.1">
    <property type="nucleotide sequence ID" value="NZ_JAIKTU010000002.1"/>
</dbReference>
<feature type="transmembrane region" description="Helical" evidence="9">
    <location>
        <begin position="326"/>
        <end position="346"/>
    </location>
</feature>
<feature type="transmembrane region" description="Helical" evidence="9">
    <location>
        <begin position="227"/>
        <end position="246"/>
    </location>
</feature>
<dbReference type="PANTHER" id="PTHR33989">
    <property type="match status" value="1"/>
</dbReference>
<evidence type="ECO:0000259" key="10">
    <source>
        <dbReference type="PROSITE" id="PS51105"/>
    </source>
</evidence>
<dbReference type="Proteomes" id="UP001299068">
    <property type="component" value="Unassembled WGS sequence"/>
</dbReference>
<dbReference type="EMBL" id="JAIKTU010000002">
    <property type="protein sequence ID" value="MBY0754442.1"/>
    <property type="molecule type" value="Genomic_DNA"/>
</dbReference>
<dbReference type="InterPro" id="IPR051088">
    <property type="entry name" value="PTS_Sugar-EIIC/EIIB"/>
</dbReference>
<evidence type="ECO:0000256" key="1">
    <source>
        <dbReference type="ARBA" id="ARBA00004651"/>
    </source>
</evidence>
<dbReference type="Pfam" id="PF02378">
    <property type="entry name" value="PTS_EIIC"/>
    <property type="match status" value="1"/>
</dbReference>
<evidence type="ECO:0000256" key="5">
    <source>
        <dbReference type="ARBA" id="ARBA00022692"/>
    </source>
</evidence>
<name>A0ABS7KV34_CLOSR</name>
<keyword evidence="12" id="KW-1185">Reference proteome</keyword>
<dbReference type="InterPro" id="IPR004501">
    <property type="entry name" value="PTS_EIIC_3"/>
</dbReference>
<keyword evidence="7 8" id="KW-0472">Membrane</keyword>
<keyword evidence="6 9" id="KW-1133">Transmembrane helix</keyword>
<proteinExistence type="predicted"/>